<evidence type="ECO:0000313" key="2">
    <source>
        <dbReference type="Proteomes" id="UP000093000"/>
    </source>
</evidence>
<dbReference type="EMBL" id="LUGH01000586">
    <property type="protein sequence ID" value="OBZ83901.1"/>
    <property type="molecule type" value="Genomic_DNA"/>
</dbReference>
<organism evidence="1 2">
    <name type="scientific">Choanephora cucurbitarum</name>
    <dbReference type="NCBI Taxonomy" id="101091"/>
    <lineage>
        <taxon>Eukaryota</taxon>
        <taxon>Fungi</taxon>
        <taxon>Fungi incertae sedis</taxon>
        <taxon>Mucoromycota</taxon>
        <taxon>Mucoromycotina</taxon>
        <taxon>Mucoromycetes</taxon>
        <taxon>Mucorales</taxon>
        <taxon>Mucorineae</taxon>
        <taxon>Choanephoraceae</taxon>
        <taxon>Choanephoroideae</taxon>
        <taxon>Choanephora</taxon>
    </lineage>
</organism>
<keyword evidence="2" id="KW-1185">Reference proteome</keyword>
<dbReference type="AlphaFoldDB" id="A0A1C7N4A9"/>
<accession>A0A1C7N4A9</accession>
<reference evidence="1 2" key="1">
    <citation type="submission" date="2016-03" db="EMBL/GenBank/DDBJ databases">
        <title>Choanephora cucurbitarum.</title>
        <authorList>
            <person name="Min B."/>
            <person name="Park H."/>
            <person name="Park J.-H."/>
            <person name="Shin H.-D."/>
            <person name="Choi I.-G."/>
        </authorList>
    </citation>
    <scope>NUCLEOTIDE SEQUENCE [LARGE SCALE GENOMIC DNA]</scope>
    <source>
        <strain evidence="1 2">KUS-F28377</strain>
    </source>
</reference>
<name>A0A1C7N4A9_9FUNG</name>
<evidence type="ECO:0000313" key="1">
    <source>
        <dbReference type="EMBL" id="OBZ83901.1"/>
    </source>
</evidence>
<gene>
    <name evidence="1" type="ORF">A0J61_08045</name>
</gene>
<proteinExistence type="predicted"/>
<dbReference type="InParanoid" id="A0A1C7N4A9"/>
<comment type="caution">
    <text evidence="1">The sequence shown here is derived from an EMBL/GenBank/DDBJ whole genome shotgun (WGS) entry which is preliminary data.</text>
</comment>
<dbReference type="Proteomes" id="UP000093000">
    <property type="component" value="Unassembled WGS sequence"/>
</dbReference>
<protein>
    <submittedName>
        <fullName evidence="1">Uncharacterized protein</fullName>
    </submittedName>
</protein>
<sequence length="66" mass="7583">MLITRSLLNQVLVKRNVLASLYLVPMPFFLPDSPRQSTCSVQRWVLIQTIACLLPLDYSLANEYTK</sequence>